<dbReference type="Gene3D" id="2.40.440.10">
    <property type="entry name" value="L,D-transpeptidase catalytic domain-like"/>
    <property type="match status" value="1"/>
</dbReference>
<evidence type="ECO:0000256" key="1">
    <source>
        <dbReference type="ARBA" id="ARBA00004752"/>
    </source>
</evidence>
<evidence type="ECO:0000259" key="8">
    <source>
        <dbReference type="PROSITE" id="PS52029"/>
    </source>
</evidence>
<dbReference type="Pfam" id="PF03734">
    <property type="entry name" value="YkuD"/>
    <property type="match status" value="1"/>
</dbReference>
<dbReference type="PROSITE" id="PS52029">
    <property type="entry name" value="LD_TPASE"/>
    <property type="match status" value="1"/>
</dbReference>
<sequence>MGGRRRARQRRVVTGLVALGLVLATTAAGYAVTRGGLVDGLAGPRPAPSAAADDERPTATPRPQVAGPSVRARPTTPAGTTRRPARAPLPAERPRATPPPGPRLLGPGDSGAEVRELQSRLRQIAWFAGDVTDVYGSLTEQAVRGFQAKREIAVTGWVDRRTLTRLEGMTREPTADELANRSPGDAGTSAPLDGRCLTGRALCVDKTSSTLRWVVDGSVRRTVAVRFGSSYTPTREGLFHVESKSPDHVSSLYGSPMPYAMFFSRGQAVHYSSDFAARGYAGASHGCVNVRDLDGLRWIYDQVSLGDAVVVYWS</sequence>
<dbReference type="Proteomes" id="UP000198859">
    <property type="component" value="Chromosome I"/>
</dbReference>
<dbReference type="CDD" id="cd16913">
    <property type="entry name" value="YkuD_like"/>
    <property type="match status" value="1"/>
</dbReference>
<keyword evidence="10" id="KW-1185">Reference proteome</keyword>
<evidence type="ECO:0000256" key="6">
    <source>
        <dbReference type="PROSITE-ProRule" id="PRU01373"/>
    </source>
</evidence>
<keyword evidence="3 6" id="KW-0133">Cell shape</keyword>
<gene>
    <name evidence="9" type="ORF">SAMN04488570_2305</name>
</gene>
<keyword evidence="2" id="KW-0808">Transferase</keyword>
<dbReference type="Pfam" id="PF01471">
    <property type="entry name" value="PG_binding_1"/>
    <property type="match status" value="1"/>
</dbReference>
<protein>
    <submittedName>
        <fullName evidence="9">L,D-transpeptidase catalytic domain</fullName>
    </submittedName>
</protein>
<dbReference type="AlphaFoldDB" id="A0A1H1TRA3"/>
<feature type="region of interest" description="Disordered" evidence="7">
    <location>
        <begin position="170"/>
        <end position="191"/>
    </location>
</feature>
<dbReference type="EMBL" id="LT629757">
    <property type="protein sequence ID" value="SDS62466.1"/>
    <property type="molecule type" value="Genomic_DNA"/>
</dbReference>
<keyword evidence="4 6" id="KW-0573">Peptidoglycan synthesis</keyword>
<dbReference type="SUPFAM" id="SSF47090">
    <property type="entry name" value="PGBD-like"/>
    <property type="match status" value="1"/>
</dbReference>
<dbReference type="PANTHER" id="PTHR30582:SF33">
    <property type="entry name" value="EXPORTED PROTEIN"/>
    <property type="match status" value="1"/>
</dbReference>
<feature type="domain" description="L,D-TPase catalytic" evidence="8">
    <location>
        <begin position="200"/>
        <end position="312"/>
    </location>
</feature>
<dbReference type="InterPro" id="IPR036365">
    <property type="entry name" value="PGBD-like_sf"/>
</dbReference>
<proteinExistence type="predicted"/>
<dbReference type="RefSeq" id="WP_091729726.1">
    <property type="nucleotide sequence ID" value="NZ_LT629757.1"/>
</dbReference>
<dbReference type="PANTHER" id="PTHR30582">
    <property type="entry name" value="L,D-TRANSPEPTIDASE"/>
    <property type="match status" value="1"/>
</dbReference>
<dbReference type="InterPro" id="IPR002477">
    <property type="entry name" value="Peptidoglycan-bd-like"/>
</dbReference>
<feature type="active site" description="Proton donor/acceptor" evidence="6">
    <location>
        <position position="270"/>
    </location>
</feature>
<name>A0A1H1TRA3_9ACTN</name>
<feature type="compositionally biased region" description="Low complexity" evidence="7">
    <location>
        <begin position="71"/>
        <end position="90"/>
    </location>
</feature>
<dbReference type="InterPro" id="IPR005490">
    <property type="entry name" value="LD_TPept_cat_dom"/>
</dbReference>
<keyword evidence="5 6" id="KW-0961">Cell wall biogenesis/degradation</keyword>
<dbReference type="GO" id="GO:0016740">
    <property type="term" value="F:transferase activity"/>
    <property type="evidence" value="ECO:0007669"/>
    <property type="project" value="UniProtKB-KW"/>
</dbReference>
<evidence type="ECO:0000256" key="3">
    <source>
        <dbReference type="ARBA" id="ARBA00022960"/>
    </source>
</evidence>
<dbReference type="Gene3D" id="1.10.101.10">
    <property type="entry name" value="PGBD-like superfamily/PGBD"/>
    <property type="match status" value="1"/>
</dbReference>
<evidence type="ECO:0000313" key="10">
    <source>
        <dbReference type="Proteomes" id="UP000198859"/>
    </source>
</evidence>
<organism evidence="9 10">
    <name type="scientific">Nocardioides scoriae</name>
    <dbReference type="NCBI Taxonomy" id="642780"/>
    <lineage>
        <taxon>Bacteria</taxon>
        <taxon>Bacillati</taxon>
        <taxon>Actinomycetota</taxon>
        <taxon>Actinomycetes</taxon>
        <taxon>Propionibacteriales</taxon>
        <taxon>Nocardioidaceae</taxon>
        <taxon>Nocardioides</taxon>
    </lineage>
</organism>
<dbReference type="GO" id="GO:0071972">
    <property type="term" value="F:peptidoglycan L,D-transpeptidase activity"/>
    <property type="evidence" value="ECO:0007669"/>
    <property type="project" value="TreeGrafter"/>
</dbReference>
<dbReference type="InterPro" id="IPR038063">
    <property type="entry name" value="Transpep_catalytic_dom"/>
</dbReference>
<evidence type="ECO:0000256" key="7">
    <source>
        <dbReference type="SAM" id="MobiDB-lite"/>
    </source>
</evidence>
<dbReference type="InterPro" id="IPR036366">
    <property type="entry name" value="PGBDSf"/>
</dbReference>
<accession>A0A1H1TRA3</accession>
<evidence type="ECO:0000256" key="2">
    <source>
        <dbReference type="ARBA" id="ARBA00022679"/>
    </source>
</evidence>
<dbReference type="GO" id="GO:0005576">
    <property type="term" value="C:extracellular region"/>
    <property type="evidence" value="ECO:0007669"/>
    <property type="project" value="TreeGrafter"/>
</dbReference>
<reference evidence="10" key="1">
    <citation type="submission" date="2016-10" db="EMBL/GenBank/DDBJ databases">
        <authorList>
            <person name="Varghese N."/>
            <person name="Submissions S."/>
        </authorList>
    </citation>
    <scope>NUCLEOTIDE SEQUENCE [LARGE SCALE GENOMIC DNA]</scope>
    <source>
        <strain evidence="10">DSM 22127</strain>
    </source>
</reference>
<feature type="active site" description="Nucleophile" evidence="6">
    <location>
        <position position="287"/>
    </location>
</feature>
<dbReference type="UniPathway" id="UPA00219"/>
<comment type="pathway">
    <text evidence="1 6">Cell wall biogenesis; peptidoglycan biosynthesis.</text>
</comment>
<dbReference type="GO" id="GO:0071555">
    <property type="term" value="P:cell wall organization"/>
    <property type="evidence" value="ECO:0007669"/>
    <property type="project" value="UniProtKB-UniRule"/>
</dbReference>
<dbReference type="GO" id="GO:0008360">
    <property type="term" value="P:regulation of cell shape"/>
    <property type="evidence" value="ECO:0007669"/>
    <property type="project" value="UniProtKB-UniRule"/>
</dbReference>
<evidence type="ECO:0000313" key="9">
    <source>
        <dbReference type="EMBL" id="SDS62466.1"/>
    </source>
</evidence>
<dbReference type="OrthoDB" id="8887048at2"/>
<dbReference type="InterPro" id="IPR050979">
    <property type="entry name" value="LD-transpeptidase"/>
</dbReference>
<evidence type="ECO:0000256" key="4">
    <source>
        <dbReference type="ARBA" id="ARBA00022984"/>
    </source>
</evidence>
<dbReference type="STRING" id="642780.SAMN04488570_2305"/>
<dbReference type="SUPFAM" id="SSF141523">
    <property type="entry name" value="L,D-transpeptidase catalytic domain-like"/>
    <property type="match status" value="1"/>
</dbReference>
<evidence type="ECO:0000256" key="5">
    <source>
        <dbReference type="ARBA" id="ARBA00023316"/>
    </source>
</evidence>
<feature type="region of interest" description="Disordered" evidence="7">
    <location>
        <begin position="40"/>
        <end position="111"/>
    </location>
</feature>
<dbReference type="GO" id="GO:0018104">
    <property type="term" value="P:peptidoglycan-protein cross-linking"/>
    <property type="evidence" value="ECO:0007669"/>
    <property type="project" value="TreeGrafter"/>
</dbReference>